<dbReference type="HOGENOM" id="CLU_054026_0_0_7"/>
<dbReference type="Proteomes" id="UP000008633">
    <property type="component" value="Chromosome"/>
</dbReference>
<dbReference type="PANTHER" id="PTHR12049:SF7">
    <property type="entry name" value="PROTEIN ARGININE METHYLTRANSFERASE NDUFAF7, MITOCHONDRIAL"/>
    <property type="match status" value="1"/>
</dbReference>
<accession>E6X0U3</accession>
<evidence type="ECO:0008006" key="6">
    <source>
        <dbReference type="Google" id="ProtNLM"/>
    </source>
</evidence>
<dbReference type="Pfam" id="PF02636">
    <property type="entry name" value="Methyltransf_28"/>
    <property type="match status" value="1"/>
</dbReference>
<dbReference type="KEGG" id="nsa:Nitsa_1627"/>
<dbReference type="InterPro" id="IPR003788">
    <property type="entry name" value="NDUFAF7"/>
</dbReference>
<evidence type="ECO:0000313" key="4">
    <source>
        <dbReference type="EMBL" id="ADV46875.1"/>
    </source>
</evidence>
<keyword evidence="5" id="KW-1185">Reference proteome</keyword>
<evidence type="ECO:0000313" key="5">
    <source>
        <dbReference type="Proteomes" id="UP000008633"/>
    </source>
</evidence>
<keyword evidence="1" id="KW-0489">Methyltransferase</keyword>
<dbReference type="RefSeq" id="WP_013554562.1">
    <property type="nucleotide sequence ID" value="NC_014935.1"/>
</dbReference>
<gene>
    <name evidence="4" type="ordered locus">Nitsa_1627</name>
</gene>
<feature type="compositionally biased region" description="Polar residues" evidence="3">
    <location>
        <begin position="1"/>
        <end position="43"/>
    </location>
</feature>
<evidence type="ECO:0000256" key="2">
    <source>
        <dbReference type="ARBA" id="ARBA00022679"/>
    </source>
</evidence>
<organism evidence="4 5">
    <name type="scientific">Nitratifractor salsuginis (strain DSM 16511 / JCM 12458 / E9I37-1)</name>
    <dbReference type="NCBI Taxonomy" id="749222"/>
    <lineage>
        <taxon>Bacteria</taxon>
        <taxon>Pseudomonadati</taxon>
        <taxon>Campylobacterota</taxon>
        <taxon>Epsilonproteobacteria</taxon>
        <taxon>Campylobacterales</taxon>
        <taxon>Sulfurovaceae</taxon>
        <taxon>Nitratifractor</taxon>
    </lineage>
</organism>
<protein>
    <recommendedName>
        <fullName evidence="6">SAM-dependent methyltransferase, MidA family</fullName>
    </recommendedName>
</protein>
<proteinExistence type="predicted"/>
<dbReference type="InterPro" id="IPR038375">
    <property type="entry name" value="NDUFAF7_sf"/>
</dbReference>
<keyword evidence="2" id="KW-0808">Transferase</keyword>
<dbReference type="SUPFAM" id="SSF53335">
    <property type="entry name" value="S-adenosyl-L-methionine-dependent methyltransferases"/>
    <property type="match status" value="1"/>
</dbReference>
<dbReference type="STRING" id="749222.Nitsa_1627"/>
<dbReference type="PANTHER" id="PTHR12049">
    <property type="entry name" value="PROTEIN ARGININE METHYLTRANSFERASE NDUFAF7, MITOCHONDRIAL"/>
    <property type="match status" value="1"/>
</dbReference>
<dbReference type="Gene3D" id="3.40.50.12710">
    <property type="match status" value="1"/>
</dbReference>
<dbReference type="eggNOG" id="COG1565">
    <property type="taxonomic scope" value="Bacteria"/>
</dbReference>
<reference evidence="5" key="2">
    <citation type="submission" date="2011-01" db="EMBL/GenBank/DDBJ databases">
        <title>The complete genome of Nitratifractor salsuginis DSM 16511.</title>
        <authorList>
            <consortium name="US DOE Joint Genome Institute (JGI-PGF)"/>
            <person name="Lucas S."/>
            <person name="Copeland A."/>
            <person name="Lapidus A."/>
            <person name="Bruce D."/>
            <person name="Goodwin L."/>
            <person name="Pitluck S."/>
            <person name="Kyrpides N."/>
            <person name="Mavromatis K."/>
            <person name="Ivanova N."/>
            <person name="Mikhailova N."/>
            <person name="Zeytun A."/>
            <person name="Detter J.C."/>
            <person name="Tapia R."/>
            <person name="Han C."/>
            <person name="Land M."/>
            <person name="Hauser L."/>
            <person name="Markowitz V."/>
            <person name="Cheng J.-F."/>
            <person name="Hugenholtz P."/>
            <person name="Woyke T."/>
            <person name="Wu D."/>
            <person name="Tindall B."/>
            <person name="Schuetze A."/>
            <person name="Brambilla E."/>
            <person name="Klenk H.-P."/>
            <person name="Eisen J.A."/>
        </authorList>
    </citation>
    <scope>NUCLEOTIDE SEQUENCE [LARGE SCALE GENOMIC DNA]</scope>
    <source>
        <strain evidence="5">DSM 16511 / JCM 12458 / E9I37-1</strain>
    </source>
</reference>
<dbReference type="GO" id="GO:0032259">
    <property type="term" value="P:methylation"/>
    <property type="evidence" value="ECO:0007669"/>
    <property type="project" value="UniProtKB-KW"/>
</dbReference>
<sequence length="376" mass="43191">MRSEELNNGVTDQQSKQQISNDQRPTTNDSKNNPKSKIQNPKSPSGPVPFSTYMNEWLYGEGGYYKTFRDIGKGGDFYTAVSTSAFFGAAIANHFWKGIQEGRIPRDAWLIEIGAHRGYLLADMIQWLYSCDPSLLETMRFGIVERQEDVRRIQREYFAERFGSGVALEQFASLDEVRVPYALFVSNEIFDAFPCELYKEGEQAVVENHHISWVDAEDKLKDFAERHRLVKGEIAVGYESFARRVAEAAEALEFVSFDYGEKYVRNDFSIRVYRKHETFPLFDEELNLAQAYQESDITYDVNFGHVIEAFEGAGMRCDAYETQARALVRYGLVDILEEYAKIAAQADYLRQADRIKTLIAPTVMGDRFKVVEFSKR</sequence>
<dbReference type="AlphaFoldDB" id="E6X0U3"/>
<reference evidence="4 5" key="1">
    <citation type="journal article" date="2011" name="Stand. Genomic Sci.">
        <title>Complete genome sequence of Nitratifractor salsuginis type strain (E9I37-1).</title>
        <authorList>
            <person name="Anderson I."/>
            <person name="Sikorski J."/>
            <person name="Zeytun A."/>
            <person name="Nolan M."/>
            <person name="Lapidus A."/>
            <person name="Lucas S."/>
            <person name="Hammon N."/>
            <person name="Deshpande S."/>
            <person name="Cheng J.F."/>
            <person name="Tapia R."/>
            <person name="Han C."/>
            <person name="Goodwin L."/>
            <person name="Pitluck S."/>
            <person name="Liolios K."/>
            <person name="Pagani I."/>
            <person name="Ivanova N."/>
            <person name="Huntemann M."/>
            <person name="Mavromatis K."/>
            <person name="Ovchinikova G."/>
            <person name="Pati A."/>
            <person name="Chen A."/>
            <person name="Palaniappan K."/>
            <person name="Land M."/>
            <person name="Hauser L."/>
            <person name="Brambilla E.M."/>
            <person name="Ngatchou-Djao O.D."/>
            <person name="Rohde M."/>
            <person name="Tindall B.J."/>
            <person name="Goker M."/>
            <person name="Detter J.C."/>
            <person name="Woyke T."/>
            <person name="Bristow J."/>
            <person name="Eisen J.A."/>
            <person name="Markowitz V."/>
            <person name="Hugenholtz P."/>
            <person name="Klenk H.P."/>
            <person name="Kyrpides N.C."/>
        </authorList>
    </citation>
    <scope>NUCLEOTIDE SEQUENCE [LARGE SCALE GENOMIC DNA]</scope>
    <source>
        <strain evidence="5">DSM 16511 / JCM 12458 / E9I37-1</strain>
    </source>
</reference>
<dbReference type="InterPro" id="IPR029063">
    <property type="entry name" value="SAM-dependent_MTases_sf"/>
</dbReference>
<feature type="region of interest" description="Disordered" evidence="3">
    <location>
        <begin position="1"/>
        <end position="48"/>
    </location>
</feature>
<dbReference type="EMBL" id="CP002452">
    <property type="protein sequence ID" value="ADV46875.1"/>
    <property type="molecule type" value="Genomic_DNA"/>
</dbReference>
<evidence type="ECO:0000256" key="3">
    <source>
        <dbReference type="SAM" id="MobiDB-lite"/>
    </source>
</evidence>
<dbReference type="GO" id="GO:0035243">
    <property type="term" value="F:protein-arginine omega-N symmetric methyltransferase activity"/>
    <property type="evidence" value="ECO:0007669"/>
    <property type="project" value="TreeGrafter"/>
</dbReference>
<evidence type="ECO:0000256" key="1">
    <source>
        <dbReference type="ARBA" id="ARBA00022603"/>
    </source>
</evidence>
<name>E6X0U3_NITSE</name>